<feature type="compositionally biased region" description="Gly residues" evidence="1">
    <location>
        <begin position="62"/>
        <end position="78"/>
    </location>
</feature>
<feature type="region of interest" description="Disordered" evidence="1">
    <location>
        <begin position="47"/>
        <end position="107"/>
    </location>
</feature>
<evidence type="ECO:0000313" key="3">
    <source>
        <dbReference type="Proteomes" id="UP000813461"/>
    </source>
</evidence>
<organism evidence="2 3">
    <name type="scientific">Paraphoma chrysanthemicola</name>
    <dbReference type="NCBI Taxonomy" id="798071"/>
    <lineage>
        <taxon>Eukaryota</taxon>
        <taxon>Fungi</taxon>
        <taxon>Dikarya</taxon>
        <taxon>Ascomycota</taxon>
        <taxon>Pezizomycotina</taxon>
        <taxon>Dothideomycetes</taxon>
        <taxon>Pleosporomycetidae</taxon>
        <taxon>Pleosporales</taxon>
        <taxon>Pleosporineae</taxon>
        <taxon>Phaeosphaeriaceae</taxon>
        <taxon>Paraphoma</taxon>
    </lineage>
</organism>
<sequence>KSLFANTTNTLITFFALYLTTLFSLDSWAAARGSPYRAPGANSFYRPATAPPAPGSYQAGMHGRGNAGPGSGSGGDGARGVARLPQARDSRPPVRMGGTASCGACMI</sequence>
<keyword evidence="3" id="KW-1185">Reference proteome</keyword>
<reference evidence="2" key="1">
    <citation type="journal article" date="2021" name="Nat. Commun.">
        <title>Genetic determinants of endophytism in the Arabidopsis root mycobiome.</title>
        <authorList>
            <person name="Mesny F."/>
            <person name="Miyauchi S."/>
            <person name="Thiergart T."/>
            <person name="Pickel B."/>
            <person name="Atanasova L."/>
            <person name="Karlsson M."/>
            <person name="Huettel B."/>
            <person name="Barry K.W."/>
            <person name="Haridas S."/>
            <person name="Chen C."/>
            <person name="Bauer D."/>
            <person name="Andreopoulos W."/>
            <person name="Pangilinan J."/>
            <person name="LaButti K."/>
            <person name="Riley R."/>
            <person name="Lipzen A."/>
            <person name="Clum A."/>
            <person name="Drula E."/>
            <person name="Henrissat B."/>
            <person name="Kohler A."/>
            <person name="Grigoriev I.V."/>
            <person name="Martin F.M."/>
            <person name="Hacquard S."/>
        </authorList>
    </citation>
    <scope>NUCLEOTIDE SEQUENCE</scope>
    <source>
        <strain evidence="2">MPI-SDFR-AT-0120</strain>
    </source>
</reference>
<feature type="non-terminal residue" evidence="2">
    <location>
        <position position="1"/>
    </location>
</feature>
<dbReference type="AlphaFoldDB" id="A0A8K0QT96"/>
<accession>A0A8K0QT96</accession>
<gene>
    <name evidence="2" type="ORF">FB567DRAFT_458401</name>
</gene>
<name>A0A8K0QT96_9PLEO</name>
<evidence type="ECO:0000313" key="2">
    <source>
        <dbReference type="EMBL" id="KAH7067076.1"/>
    </source>
</evidence>
<dbReference type="OrthoDB" id="2121326at2759"/>
<protein>
    <submittedName>
        <fullName evidence="2">Uncharacterized protein</fullName>
    </submittedName>
</protein>
<comment type="caution">
    <text evidence="2">The sequence shown here is derived from an EMBL/GenBank/DDBJ whole genome shotgun (WGS) entry which is preliminary data.</text>
</comment>
<evidence type="ECO:0000256" key="1">
    <source>
        <dbReference type="SAM" id="MobiDB-lite"/>
    </source>
</evidence>
<dbReference type="Proteomes" id="UP000813461">
    <property type="component" value="Unassembled WGS sequence"/>
</dbReference>
<proteinExistence type="predicted"/>
<dbReference type="EMBL" id="JAGMVJ010000036">
    <property type="protein sequence ID" value="KAH7067076.1"/>
    <property type="molecule type" value="Genomic_DNA"/>
</dbReference>